<organism evidence="2 3">
    <name type="scientific">Chitinophaga rupis</name>
    <dbReference type="NCBI Taxonomy" id="573321"/>
    <lineage>
        <taxon>Bacteria</taxon>
        <taxon>Pseudomonadati</taxon>
        <taxon>Bacteroidota</taxon>
        <taxon>Chitinophagia</taxon>
        <taxon>Chitinophagales</taxon>
        <taxon>Chitinophagaceae</taxon>
        <taxon>Chitinophaga</taxon>
    </lineage>
</organism>
<evidence type="ECO:0000313" key="2">
    <source>
        <dbReference type="EMBL" id="SEL71694.1"/>
    </source>
</evidence>
<feature type="chain" id="PRO_5011519737" evidence="1">
    <location>
        <begin position="23"/>
        <end position="535"/>
    </location>
</feature>
<sequence length="535" mass="59976">MLRTVRLFILCGFCFYGSALKAQVPKVTLSAAFPEPEADGWDKVVLLPNGNTCYLHFDKSKGIQSSLYNAARELTVSDVITGRQWDTRDMNDTEIDGVYAINGQVVIFLQQLIKYKPTLFRIVIDGTSGHLQQEDKIGELPTVLHREAFALNNLASHDFYVAKDPASGYYAVAFFAGGELQRKENAKERIQVMHFSPEHQLVNQAWYSLPDSSALPYYSYLDMAVQGKESVYLCTVGFNTKRNGLQAQSQVIVSVLKAGQTEFQHQPLAYTANFGNAYASLQWVAATQRLQLLLVAAADAKAKPDERGCYLNYLDNNGQLLQQNALPLDKLASYNGLPQMLTVQPDGSAIVQLEQMLQFTQGKNVYNMQHTNLGDIGICSISAGGQADSGYVIPKMQVANGAFEPLYLQRQHRGTWMFRNRVAALNTTPYLSFDHIRTNHGDYTLFNDYLQALDRGGTFEARKPLRYLTEANTICYRYQKGQAERLFLFGNPQTDKAYYCMLGAADRNVQENSYATILVTRTGDDRKACIAWISF</sequence>
<name>A0A1H7SJ27_9BACT</name>
<keyword evidence="1" id="KW-0732">Signal</keyword>
<protein>
    <submittedName>
        <fullName evidence="2">Uncharacterized protein</fullName>
    </submittedName>
</protein>
<gene>
    <name evidence="2" type="ORF">SAMN04488505_102929</name>
</gene>
<dbReference type="EMBL" id="FOBB01000002">
    <property type="protein sequence ID" value="SEL71694.1"/>
    <property type="molecule type" value="Genomic_DNA"/>
</dbReference>
<evidence type="ECO:0000313" key="3">
    <source>
        <dbReference type="Proteomes" id="UP000198984"/>
    </source>
</evidence>
<proteinExistence type="predicted"/>
<keyword evidence="3" id="KW-1185">Reference proteome</keyword>
<accession>A0A1H7SJ27</accession>
<dbReference type="AlphaFoldDB" id="A0A1H7SJ27"/>
<dbReference type="Proteomes" id="UP000198984">
    <property type="component" value="Unassembled WGS sequence"/>
</dbReference>
<feature type="signal peptide" evidence="1">
    <location>
        <begin position="1"/>
        <end position="22"/>
    </location>
</feature>
<evidence type="ECO:0000256" key="1">
    <source>
        <dbReference type="SAM" id="SignalP"/>
    </source>
</evidence>
<reference evidence="2 3" key="1">
    <citation type="submission" date="2016-10" db="EMBL/GenBank/DDBJ databases">
        <authorList>
            <person name="de Groot N.N."/>
        </authorList>
    </citation>
    <scope>NUCLEOTIDE SEQUENCE [LARGE SCALE GENOMIC DNA]</scope>
    <source>
        <strain evidence="2 3">DSM 21039</strain>
    </source>
</reference>